<protein>
    <submittedName>
        <fullName evidence="1">Uncharacterized protein</fullName>
    </submittedName>
</protein>
<name>A0ABP7LXI3_9ACTN</name>
<sequence>MGGPGAPDDISQAPVTQAWPVASDGRAADATGEWFCHRRPRRTAVARCRGSAELFDYCAVSAGVPLPPSD</sequence>
<evidence type="ECO:0000313" key="2">
    <source>
        <dbReference type="Proteomes" id="UP001501563"/>
    </source>
</evidence>
<organism evidence="1 2">
    <name type="scientific">Streptomyces lannensis</name>
    <dbReference type="NCBI Taxonomy" id="766498"/>
    <lineage>
        <taxon>Bacteria</taxon>
        <taxon>Bacillati</taxon>
        <taxon>Actinomycetota</taxon>
        <taxon>Actinomycetes</taxon>
        <taxon>Kitasatosporales</taxon>
        <taxon>Streptomycetaceae</taxon>
        <taxon>Streptomyces</taxon>
    </lineage>
</organism>
<gene>
    <name evidence="1" type="ORF">GCM10022207_92960</name>
</gene>
<keyword evidence="2" id="KW-1185">Reference proteome</keyword>
<proteinExistence type="predicted"/>
<accession>A0ABP7LXI3</accession>
<reference evidence="2" key="1">
    <citation type="journal article" date="2019" name="Int. J. Syst. Evol. Microbiol.">
        <title>The Global Catalogue of Microorganisms (GCM) 10K type strain sequencing project: providing services to taxonomists for standard genome sequencing and annotation.</title>
        <authorList>
            <consortium name="The Broad Institute Genomics Platform"/>
            <consortium name="The Broad Institute Genome Sequencing Center for Infectious Disease"/>
            <person name="Wu L."/>
            <person name="Ma J."/>
        </authorList>
    </citation>
    <scope>NUCLEOTIDE SEQUENCE [LARGE SCALE GENOMIC DNA]</scope>
    <source>
        <strain evidence="2">JCM 16578</strain>
    </source>
</reference>
<comment type="caution">
    <text evidence="1">The sequence shown here is derived from an EMBL/GenBank/DDBJ whole genome shotgun (WGS) entry which is preliminary data.</text>
</comment>
<evidence type="ECO:0000313" key="1">
    <source>
        <dbReference type="EMBL" id="GAA3908848.1"/>
    </source>
</evidence>
<dbReference type="Proteomes" id="UP001501563">
    <property type="component" value="Unassembled WGS sequence"/>
</dbReference>
<dbReference type="EMBL" id="BAAAZA010000079">
    <property type="protein sequence ID" value="GAA3908848.1"/>
    <property type="molecule type" value="Genomic_DNA"/>
</dbReference>